<dbReference type="InterPro" id="IPR011004">
    <property type="entry name" value="Trimer_LpxA-like_sf"/>
</dbReference>
<name>A0A9D1ZUW9_9FIRM</name>
<comment type="caution">
    <text evidence="7">The sequence shown here is derived from an EMBL/GenBank/DDBJ whole genome shotgun (WGS) entry which is preliminary data.</text>
</comment>
<dbReference type="SUPFAM" id="SSF51161">
    <property type="entry name" value="Trimeric LpxA-like enzymes"/>
    <property type="match status" value="1"/>
</dbReference>
<dbReference type="InterPro" id="IPR001451">
    <property type="entry name" value="Hexapep"/>
</dbReference>
<sequence length="241" mass="27554">MTIHHDKMAYGKLNSLTDEFSEERLQEMVGRLSGQEKPEREYDKMIRGELYNPADEELTMLRKQVRRLFYRYNNSEEDEQELRRDLLHRIFGKHGEHFYCEPPIRFDYGINTEIGENFFSNFNLTILDVAHVKIGKQCFIGPNVSIVTPVHPMLACDRNMRPDGKGGMFDYEYARPITIEDNVWLASNVTVCGGVTIGHDTVIGAGSVVVKDIPAGVFAAGNPCRVIRPITEKDKMKLPNE</sequence>
<dbReference type="PANTHER" id="PTHR43017">
    <property type="entry name" value="GALACTOSIDE O-ACETYLTRANSFERASE"/>
    <property type="match status" value="1"/>
</dbReference>
<keyword evidence="3" id="KW-0677">Repeat</keyword>
<accession>A0A9D1ZUW9</accession>
<dbReference type="Pfam" id="PF00132">
    <property type="entry name" value="Hexapep"/>
    <property type="match status" value="1"/>
</dbReference>
<dbReference type="Proteomes" id="UP000886750">
    <property type="component" value="Unassembled WGS sequence"/>
</dbReference>
<reference evidence="7" key="2">
    <citation type="submission" date="2021-04" db="EMBL/GenBank/DDBJ databases">
        <authorList>
            <person name="Gilroy R."/>
        </authorList>
    </citation>
    <scope>NUCLEOTIDE SEQUENCE</scope>
    <source>
        <strain evidence="7">1345</strain>
    </source>
</reference>
<dbReference type="EC" id="2.3.1.-" evidence="5"/>
<dbReference type="Gene3D" id="2.160.10.10">
    <property type="entry name" value="Hexapeptide repeat proteins"/>
    <property type="match status" value="1"/>
</dbReference>
<feature type="domain" description="Maltose/galactoside acetyltransferase" evidence="6">
    <location>
        <begin position="42"/>
        <end position="96"/>
    </location>
</feature>
<evidence type="ECO:0000256" key="4">
    <source>
        <dbReference type="ARBA" id="ARBA00023315"/>
    </source>
</evidence>
<evidence type="ECO:0000256" key="1">
    <source>
        <dbReference type="ARBA" id="ARBA00007274"/>
    </source>
</evidence>
<dbReference type="CDD" id="cd03357">
    <property type="entry name" value="LbH_MAT_GAT"/>
    <property type="match status" value="1"/>
</dbReference>
<evidence type="ECO:0000313" key="8">
    <source>
        <dbReference type="Proteomes" id="UP000886750"/>
    </source>
</evidence>
<gene>
    <name evidence="7" type="ORF">H9729_04545</name>
</gene>
<protein>
    <recommendedName>
        <fullName evidence="5">Acetyltransferase</fullName>
        <ecNumber evidence="5">2.3.1.-</ecNumber>
    </recommendedName>
</protein>
<dbReference type="SMART" id="SM01266">
    <property type="entry name" value="Mac"/>
    <property type="match status" value="1"/>
</dbReference>
<comment type="similarity">
    <text evidence="1 5">Belongs to the transferase hexapeptide repeat family.</text>
</comment>
<evidence type="ECO:0000256" key="3">
    <source>
        <dbReference type="ARBA" id="ARBA00022737"/>
    </source>
</evidence>
<dbReference type="PANTHER" id="PTHR43017:SF1">
    <property type="entry name" value="ACETYLTRANSFERASE YJL218W-RELATED"/>
    <property type="match status" value="1"/>
</dbReference>
<dbReference type="InterPro" id="IPR024688">
    <property type="entry name" value="Mac_dom"/>
</dbReference>
<dbReference type="GO" id="GO:0008870">
    <property type="term" value="F:galactoside O-acetyltransferase activity"/>
    <property type="evidence" value="ECO:0007669"/>
    <property type="project" value="TreeGrafter"/>
</dbReference>
<evidence type="ECO:0000256" key="2">
    <source>
        <dbReference type="ARBA" id="ARBA00022679"/>
    </source>
</evidence>
<proteinExistence type="inferred from homology"/>
<dbReference type="EMBL" id="DXCQ01000035">
    <property type="protein sequence ID" value="HIY96937.1"/>
    <property type="molecule type" value="Genomic_DNA"/>
</dbReference>
<dbReference type="FunFam" id="2.160.10.10:FF:000025">
    <property type="entry name" value="Hexapeptide-repeat containing-acetyltransferase"/>
    <property type="match status" value="1"/>
</dbReference>
<dbReference type="PROSITE" id="PS00101">
    <property type="entry name" value="HEXAPEP_TRANSFERASES"/>
    <property type="match status" value="1"/>
</dbReference>
<reference evidence="7" key="1">
    <citation type="journal article" date="2021" name="PeerJ">
        <title>Extensive microbial diversity within the chicken gut microbiome revealed by metagenomics and culture.</title>
        <authorList>
            <person name="Gilroy R."/>
            <person name="Ravi A."/>
            <person name="Getino M."/>
            <person name="Pursley I."/>
            <person name="Horton D.L."/>
            <person name="Alikhan N.F."/>
            <person name="Baker D."/>
            <person name="Gharbi K."/>
            <person name="Hall N."/>
            <person name="Watson M."/>
            <person name="Adriaenssens E.M."/>
            <person name="Foster-Nyarko E."/>
            <person name="Jarju S."/>
            <person name="Secka A."/>
            <person name="Antonio M."/>
            <person name="Oren A."/>
            <person name="Chaudhuri R.R."/>
            <person name="La Ragione R."/>
            <person name="Hildebrand F."/>
            <person name="Pallen M.J."/>
        </authorList>
    </citation>
    <scope>NUCLEOTIDE SEQUENCE</scope>
    <source>
        <strain evidence="7">1345</strain>
    </source>
</reference>
<dbReference type="AlphaFoldDB" id="A0A9D1ZUW9"/>
<dbReference type="InterPro" id="IPR018357">
    <property type="entry name" value="Hexapep_transf_CS"/>
</dbReference>
<keyword evidence="2 5" id="KW-0808">Transferase</keyword>
<dbReference type="InterPro" id="IPR039369">
    <property type="entry name" value="LacA-like"/>
</dbReference>
<keyword evidence="4 5" id="KW-0012">Acyltransferase</keyword>
<evidence type="ECO:0000313" key="7">
    <source>
        <dbReference type="EMBL" id="HIY96937.1"/>
    </source>
</evidence>
<evidence type="ECO:0000259" key="6">
    <source>
        <dbReference type="SMART" id="SM01266"/>
    </source>
</evidence>
<evidence type="ECO:0000256" key="5">
    <source>
        <dbReference type="RuleBase" id="RU367021"/>
    </source>
</evidence>
<dbReference type="Pfam" id="PF12464">
    <property type="entry name" value="Mac"/>
    <property type="match status" value="1"/>
</dbReference>
<organism evidence="7 8">
    <name type="scientific">Candidatus Borkfalkia excrementigallinarum</name>
    <dbReference type="NCBI Taxonomy" id="2838506"/>
    <lineage>
        <taxon>Bacteria</taxon>
        <taxon>Bacillati</taxon>
        <taxon>Bacillota</taxon>
        <taxon>Clostridia</taxon>
        <taxon>Christensenellales</taxon>
        <taxon>Christensenellaceae</taxon>
        <taxon>Candidatus Borkfalkia</taxon>
    </lineage>
</organism>